<evidence type="ECO:0000313" key="2">
    <source>
        <dbReference type="EMBL" id="WUV50212.1"/>
    </source>
</evidence>
<gene>
    <name evidence="2" type="ORF">OG563_19660</name>
</gene>
<feature type="compositionally biased region" description="Low complexity" evidence="1">
    <location>
        <begin position="85"/>
        <end position="99"/>
    </location>
</feature>
<protein>
    <submittedName>
        <fullName evidence="2">Uncharacterized protein</fullName>
    </submittedName>
</protein>
<sequence length="125" mass="12883">MAGSRRKELARSAKLAGLPMGIMARRATATGRAIVTGVPRDELDDAVIDRAADEVFAVLGEFEGGTMQLGRALSVAEGAPRAGHARPGSSVASSGSARSSMRKGRSSSGSRDGCPASRAMTKRPR</sequence>
<keyword evidence="3" id="KW-1185">Reference proteome</keyword>
<accession>A0ABZ1Z7Z0</accession>
<proteinExistence type="predicted"/>
<feature type="region of interest" description="Disordered" evidence="1">
    <location>
        <begin position="77"/>
        <end position="125"/>
    </location>
</feature>
<reference evidence="2" key="1">
    <citation type="submission" date="2022-10" db="EMBL/GenBank/DDBJ databases">
        <title>The complete genomes of actinobacterial strains from the NBC collection.</title>
        <authorList>
            <person name="Joergensen T.S."/>
            <person name="Alvarez Arevalo M."/>
            <person name="Sterndorff E.B."/>
            <person name="Faurdal D."/>
            <person name="Vuksanovic O."/>
            <person name="Mourched A.-S."/>
            <person name="Charusanti P."/>
            <person name="Shaw S."/>
            <person name="Blin K."/>
            <person name="Weber T."/>
        </authorList>
    </citation>
    <scope>NUCLEOTIDE SEQUENCE</scope>
    <source>
        <strain evidence="2">NBC_01482</strain>
    </source>
</reference>
<dbReference type="EMBL" id="CP109441">
    <property type="protein sequence ID" value="WUV50212.1"/>
    <property type="molecule type" value="Genomic_DNA"/>
</dbReference>
<organism evidence="2 3">
    <name type="scientific">Nocardia vinacea</name>
    <dbReference type="NCBI Taxonomy" id="96468"/>
    <lineage>
        <taxon>Bacteria</taxon>
        <taxon>Bacillati</taxon>
        <taxon>Actinomycetota</taxon>
        <taxon>Actinomycetes</taxon>
        <taxon>Mycobacteriales</taxon>
        <taxon>Nocardiaceae</taxon>
        <taxon>Nocardia</taxon>
    </lineage>
</organism>
<evidence type="ECO:0000256" key="1">
    <source>
        <dbReference type="SAM" id="MobiDB-lite"/>
    </source>
</evidence>
<dbReference type="RefSeq" id="WP_327094905.1">
    <property type="nucleotide sequence ID" value="NZ_CP109149.1"/>
</dbReference>
<dbReference type="Proteomes" id="UP001432062">
    <property type="component" value="Chromosome"/>
</dbReference>
<evidence type="ECO:0000313" key="3">
    <source>
        <dbReference type="Proteomes" id="UP001432062"/>
    </source>
</evidence>
<name>A0ABZ1Z7Z0_9NOCA</name>